<dbReference type="Pfam" id="PF00061">
    <property type="entry name" value="Lipocalin"/>
    <property type="match status" value="1"/>
</dbReference>
<evidence type="ECO:0000313" key="5">
    <source>
        <dbReference type="Ensembl" id="ENSPTEP00000025045.1"/>
    </source>
</evidence>
<dbReference type="InterPro" id="IPR002345">
    <property type="entry name" value="Lipocalin"/>
</dbReference>
<keyword evidence="6" id="KW-1185">Reference proteome</keyword>
<protein>
    <submittedName>
        <fullName evidence="5">Lipocalin 8</fullName>
    </submittedName>
</protein>
<dbReference type="PANTHER" id="PTHR11430:SF1">
    <property type="entry name" value="EPIDIDYMAL-SPECIFIC LIPOCALIN-8"/>
    <property type="match status" value="1"/>
</dbReference>
<evidence type="ECO:0000256" key="3">
    <source>
        <dbReference type="SAM" id="SignalP"/>
    </source>
</evidence>
<dbReference type="Gene3D" id="2.40.128.20">
    <property type="match status" value="1"/>
</dbReference>
<feature type="domain" description="Lipocalin/cytosolic fatty-acid binding" evidence="4">
    <location>
        <begin position="34"/>
        <end position="135"/>
    </location>
</feature>
<dbReference type="InterPro" id="IPR012674">
    <property type="entry name" value="Calycin"/>
</dbReference>
<dbReference type="AlphaFoldDB" id="A0A8C9HUS5"/>
<evidence type="ECO:0000313" key="6">
    <source>
        <dbReference type="Proteomes" id="UP000694416"/>
    </source>
</evidence>
<organism evidence="5 6">
    <name type="scientific">Piliocolobus tephrosceles</name>
    <name type="common">Ugandan red Colobus</name>
    <dbReference type="NCBI Taxonomy" id="591936"/>
    <lineage>
        <taxon>Eukaryota</taxon>
        <taxon>Metazoa</taxon>
        <taxon>Chordata</taxon>
        <taxon>Craniata</taxon>
        <taxon>Vertebrata</taxon>
        <taxon>Euteleostomi</taxon>
        <taxon>Mammalia</taxon>
        <taxon>Eutheria</taxon>
        <taxon>Euarchontoglires</taxon>
        <taxon>Primates</taxon>
        <taxon>Haplorrhini</taxon>
        <taxon>Catarrhini</taxon>
        <taxon>Cercopithecidae</taxon>
        <taxon>Colobinae</taxon>
        <taxon>Piliocolobus</taxon>
    </lineage>
</organism>
<dbReference type="Ensembl" id="ENSPTET00000035517.1">
    <property type="protein sequence ID" value="ENSPTEP00000025045.1"/>
    <property type="gene ID" value="ENSPTEG00000025416.1"/>
</dbReference>
<accession>A0A8C9HUS5</accession>
<dbReference type="InterPro" id="IPR000566">
    <property type="entry name" value="Lipocln_cytosolic_FA-bd_dom"/>
</dbReference>
<dbReference type="CDD" id="cd19421">
    <property type="entry name" value="lipocalin_5_8-like"/>
    <property type="match status" value="1"/>
</dbReference>
<evidence type="ECO:0000259" key="4">
    <source>
        <dbReference type="Pfam" id="PF00061"/>
    </source>
</evidence>
<name>A0A8C9HUS5_9PRIM</name>
<feature type="chain" id="PRO_5034618267" evidence="3">
    <location>
        <begin position="23"/>
        <end position="229"/>
    </location>
</feature>
<evidence type="ECO:0000256" key="2">
    <source>
        <dbReference type="RuleBase" id="RU003695"/>
    </source>
</evidence>
<keyword evidence="3" id="KW-0732">Signal</keyword>
<reference evidence="5" key="2">
    <citation type="submission" date="2025-09" db="UniProtKB">
        <authorList>
            <consortium name="Ensembl"/>
        </authorList>
    </citation>
    <scope>IDENTIFICATION</scope>
</reference>
<reference evidence="5" key="1">
    <citation type="submission" date="2025-08" db="UniProtKB">
        <authorList>
            <consortium name="Ensembl"/>
        </authorList>
    </citation>
    <scope>IDENTIFICATION</scope>
</reference>
<dbReference type="GO" id="GO:0036094">
    <property type="term" value="F:small molecule binding"/>
    <property type="evidence" value="ECO:0007669"/>
    <property type="project" value="InterPro"/>
</dbReference>
<dbReference type="SUPFAM" id="SSF50814">
    <property type="entry name" value="Lipocalins"/>
    <property type="match status" value="1"/>
</dbReference>
<dbReference type="Proteomes" id="UP000694416">
    <property type="component" value="Unplaced"/>
</dbReference>
<comment type="similarity">
    <text evidence="1 2">Belongs to the calycin superfamily. Lipocalin family.</text>
</comment>
<sequence length="229" mass="25008">MEARLTCTILGVLAVLWVQVAAAMVELDRQKIGGFWREVGVASYQSLVLMAPKRVEGLFLTLSGSNLTVKVAYNSSGSCEIERIVGSEIDTTGKFAFPGHREIHVLDTDYEGYAILRVSLMWRGRSFHVLKYFSKLGPGGLCPAAALPGTAHPAPLCPTARSLEDEDLLGFWRFRELTADTGLYLAARPGEPRVLGVEAGLGPVGWLCSSSRWPYHAGRCAELLKEELI</sequence>
<dbReference type="PROSITE" id="PS00213">
    <property type="entry name" value="LIPOCALIN"/>
    <property type="match status" value="1"/>
</dbReference>
<feature type="signal peptide" evidence="3">
    <location>
        <begin position="1"/>
        <end position="22"/>
    </location>
</feature>
<dbReference type="InterPro" id="IPR022272">
    <property type="entry name" value="Lipocalin_CS"/>
</dbReference>
<evidence type="ECO:0000256" key="1">
    <source>
        <dbReference type="ARBA" id="ARBA00006889"/>
    </source>
</evidence>
<dbReference type="PANTHER" id="PTHR11430">
    <property type="entry name" value="LIPOCALIN"/>
    <property type="match status" value="1"/>
</dbReference>
<proteinExistence type="inferred from homology"/>